<dbReference type="SUPFAM" id="SSF51316">
    <property type="entry name" value="Mss4-like"/>
    <property type="match status" value="1"/>
</dbReference>
<name>A0ABT5E302_9BACT</name>
<comment type="caution">
    <text evidence="1">The sequence shown here is derived from an EMBL/GenBank/DDBJ whole genome shotgun (WGS) entry which is preliminary data.</text>
</comment>
<organism evidence="1 2">
    <name type="scientific">Nannocystis bainbridge</name>
    <dbReference type="NCBI Taxonomy" id="2995303"/>
    <lineage>
        <taxon>Bacteria</taxon>
        <taxon>Pseudomonadati</taxon>
        <taxon>Myxococcota</taxon>
        <taxon>Polyangia</taxon>
        <taxon>Nannocystales</taxon>
        <taxon>Nannocystaceae</taxon>
        <taxon>Nannocystis</taxon>
    </lineage>
</organism>
<dbReference type="InterPro" id="IPR011057">
    <property type="entry name" value="Mss4-like_sf"/>
</dbReference>
<accession>A0ABT5E302</accession>
<dbReference type="Pfam" id="PF19648">
    <property type="entry name" value="DUF6151"/>
    <property type="match status" value="1"/>
</dbReference>
<proteinExistence type="predicted"/>
<dbReference type="Proteomes" id="UP001221686">
    <property type="component" value="Unassembled WGS sequence"/>
</dbReference>
<dbReference type="RefSeq" id="WP_272088737.1">
    <property type="nucleotide sequence ID" value="NZ_JAQNDL010000002.1"/>
</dbReference>
<gene>
    <name evidence="1" type="ORF">POL25_25330</name>
</gene>
<evidence type="ECO:0000313" key="2">
    <source>
        <dbReference type="Proteomes" id="UP001221686"/>
    </source>
</evidence>
<reference evidence="1 2" key="1">
    <citation type="submission" date="2022-11" db="EMBL/GenBank/DDBJ databases">
        <title>Minimal conservation of predation-associated metabolite biosynthetic gene clusters underscores biosynthetic potential of Myxococcota including descriptions for ten novel species: Archangium lansinium sp. nov., Myxococcus landrumus sp. nov., Nannocystis bai.</title>
        <authorList>
            <person name="Ahearne A."/>
            <person name="Stevens C."/>
            <person name="Dowd S."/>
        </authorList>
    </citation>
    <scope>NUCLEOTIDE SEQUENCE [LARGE SCALE GENOMIC DNA]</scope>
    <source>
        <strain evidence="1 2">BB15-2</strain>
    </source>
</reference>
<dbReference type="EMBL" id="JAQNDL010000002">
    <property type="protein sequence ID" value="MDC0720247.1"/>
    <property type="molecule type" value="Genomic_DNA"/>
</dbReference>
<protein>
    <submittedName>
        <fullName evidence="1">DUF6151 family protein</fullName>
    </submittedName>
</protein>
<dbReference type="InterPro" id="IPR046149">
    <property type="entry name" value="DUF6151"/>
</dbReference>
<keyword evidence="2" id="KW-1185">Reference proteome</keyword>
<sequence length="204" mass="21567">MSETLGLKCRCGAVRGVAKDMSPATVIHLVCYCRDCQAFARFLGGEGLLDGAGGAEILQLTPAQLVLGSGQEQLRCMRLSDKGMLRWYVDCCRTPVANTLTSARMPFAGLSAAFVDPATEPATHERALGPVALRTFGRDATGPTPPGTHEKVPVAAMGRVLRLLARGLIGRRAQPSPFFARGAKSPRVTPQVLTAAERAVLGPV</sequence>
<evidence type="ECO:0000313" key="1">
    <source>
        <dbReference type="EMBL" id="MDC0720247.1"/>
    </source>
</evidence>